<dbReference type="AlphaFoldDB" id="A0A9P8EYD8"/>
<reference evidence="1" key="2">
    <citation type="submission" date="2021-08" db="EMBL/GenBank/DDBJ databases">
        <authorList>
            <person name="Gostincar C."/>
            <person name="Sun X."/>
            <person name="Song Z."/>
            <person name="Gunde-Cimerman N."/>
        </authorList>
    </citation>
    <scope>NUCLEOTIDE SEQUENCE</scope>
    <source>
        <strain evidence="1">EXF-9911</strain>
    </source>
</reference>
<name>A0A9P8EYD8_AURME</name>
<gene>
    <name evidence="1" type="ORF">KCU76_g42</name>
</gene>
<evidence type="ECO:0000313" key="2">
    <source>
        <dbReference type="Proteomes" id="UP000779574"/>
    </source>
</evidence>
<dbReference type="EMBL" id="JAHFXF010000001">
    <property type="protein sequence ID" value="KAG9701313.1"/>
    <property type="molecule type" value="Genomic_DNA"/>
</dbReference>
<protein>
    <submittedName>
        <fullName evidence="1">Uncharacterized protein</fullName>
    </submittedName>
</protein>
<proteinExistence type="predicted"/>
<dbReference type="Proteomes" id="UP000779574">
    <property type="component" value="Unassembled WGS sequence"/>
</dbReference>
<feature type="non-terminal residue" evidence="1">
    <location>
        <position position="79"/>
    </location>
</feature>
<sequence>MDLTANADWLMKLEAAIIIYDFKAQRFRDESNNEEHGQKMNAVLQRLSALHESKISILLSHLQNGHYILKTFMQHRKAL</sequence>
<accession>A0A9P8EYD8</accession>
<organism evidence="1 2">
    <name type="scientific">Aureobasidium melanogenum</name>
    <name type="common">Aureobasidium pullulans var. melanogenum</name>
    <dbReference type="NCBI Taxonomy" id="46634"/>
    <lineage>
        <taxon>Eukaryota</taxon>
        <taxon>Fungi</taxon>
        <taxon>Dikarya</taxon>
        <taxon>Ascomycota</taxon>
        <taxon>Pezizomycotina</taxon>
        <taxon>Dothideomycetes</taxon>
        <taxon>Dothideomycetidae</taxon>
        <taxon>Dothideales</taxon>
        <taxon>Saccotheciaceae</taxon>
        <taxon>Aureobasidium</taxon>
    </lineage>
</organism>
<comment type="caution">
    <text evidence="1">The sequence shown here is derived from an EMBL/GenBank/DDBJ whole genome shotgun (WGS) entry which is preliminary data.</text>
</comment>
<reference evidence="1" key="1">
    <citation type="journal article" date="2021" name="J Fungi (Basel)">
        <title>Virulence traits and population genomics of the black yeast Aureobasidium melanogenum.</title>
        <authorList>
            <person name="Cernosa A."/>
            <person name="Sun X."/>
            <person name="Gostincar C."/>
            <person name="Fang C."/>
            <person name="Gunde-Cimerman N."/>
            <person name="Song Z."/>
        </authorList>
    </citation>
    <scope>NUCLEOTIDE SEQUENCE</scope>
    <source>
        <strain evidence="1">EXF-9911</strain>
    </source>
</reference>
<evidence type="ECO:0000313" key="1">
    <source>
        <dbReference type="EMBL" id="KAG9701313.1"/>
    </source>
</evidence>